<evidence type="ECO:0000313" key="4">
    <source>
        <dbReference type="Proteomes" id="UP000317093"/>
    </source>
</evidence>
<dbReference type="AlphaFoldDB" id="A0A518BD37"/>
<dbReference type="Pfam" id="PF13646">
    <property type="entry name" value="HEAT_2"/>
    <property type="match status" value="1"/>
</dbReference>
<keyword evidence="4" id="KW-1185">Reference proteome</keyword>
<dbReference type="OrthoDB" id="208245at2"/>
<dbReference type="Proteomes" id="UP000317093">
    <property type="component" value="Chromosome"/>
</dbReference>
<accession>A0A518BD37</accession>
<gene>
    <name evidence="3" type="ORF">Pan216_57890</name>
</gene>
<dbReference type="InterPro" id="IPR025402">
    <property type="entry name" value="DMP19_C"/>
</dbReference>
<sequence>MAGDPNEFDHGHSSREEGDSDEERSLTGHRKRSMLGDSTLLSLVEKLLTPAWETAAERLRAAGKDAEPALLAGLHDSRFLQPKRDVDHVVAPSPLSRLLGVVDLRSPFVAERIEALTRHPDDRIRCVVAEWLAKLAQPPCVEPLRRLLNDPSGTVRSAAICSLISSLSAERGAPSFFDAIFDTLSERVRIRDEGVSTCMMLIDRQRAIEALRQRDLLHPNHPEIYSVLETLLEHRVLIEEATLRALAEALRQREGHWTRTRALGTALRMAALAGHAWAEPLIASSLASEDVDQRLLAAEALCAWHGIEDLHHAVFEMRDAVGFDGLSKPQRDVYCLYVWDAEVKTGGIAQFFGNDLGGHARDVQASFDAVGAGAAGRIFQKACAAFGPSGPPEDLTDRQLAMLSLAETQTDWKDLSQEYITDPDHIEVLIAKYAISHRDDFVWSRDAND</sequence>
<dbReference type="Gene3D" id="1.25.10.10">
    <property type="entry name" value="Leucine-rich Repeat Variant"/>
    <property type="match status" value="1"/>
</dbReference>
<protein>
    <submittedName>
        <fullName evidence="3">HEAT repeat protein</fullName>
    </submittedName>
</protein>
<dbReference type="SUPFAM" id="SSF48371">
    <property type="entry name" value="ARM repeat"/>
    <property type="match status" value="1"/>
</dbReference>
<dbReference type="InterPro" id="IPR016024">
    <property type="entry name" value="ARM-type_fold"/>
</dbReference>
<feature type="region of interest" description="Disordered" evidence="1">
    <location>
        <begin position="1"/>
        <end position="31"/>
    </location>
</feature>
<dbReference type="Gene3D" id="1.20.1420.60">
    <property type="match status" value="1"/>
</dbReference>
<feature type="domain" description="DNA mimic protein DMP19 C-terminal" evidence="2">
    <location>
        <begin position="325"/>
        <end position="437"/>
    </location>
</feature>
<dbReference type="KEGG" id="knv:Pan216_57890"/>
<dbReference type="Pfam" id="PF14300">
    <property type="entry name" value="DMP19"/>
    <property type="match status" value="1"/>
</dbReference>
<evidence type="ECO:0000313" key="3">
    <source>
        <dbReference type="EMBL" id="QDU64895.1"/>
    </source>
</evidence>
<evidence type="ECO:0000259" key="2">
    <source>
        <dbReference type="Pfam" id="PF14300"/>
    </source>
</evidence>
<dbReference type="InterPro" id="IPR011989">
    <property type="entry name" value="ARM-like"/>
</dbReference>
<evidence type="ECO:0000256" key="1">
    <source>
        <dbReference type="SAM" id="MobiDB-lite"/>
    </source>
</evidence>
<name>A0A518BD37_9BACT</name>
<reference evidence="3 4" key="1">
    <citation type="submission" date="2019-02" db="EMBL/GenBank/DDBJ databases">
        <title>Deep-cultivation of Planctomycetes and their phenomic and genomic characterization uncovers novel biology.</title>
        <authorList>
            <person name="Wiegand S."/>
            <person name="Jogler M."/>
            <person name="Boedeker C."/>
            <person name="Pinto D."/>
            <person name="Vollmers J."/>
            <person name="Rivas-Marin E."/>
            <person name="Kohn T."/>
            <person name="Peeters S.H."/>
            <person name="Heuer A."/>
            <person name="Rast P."/>
            <person name="Oberbeckmann S."/>
            <person name="Bunk B."/>
            <person name="Jeske O."/>
            <person name="Meyerdierks A."/>
            <person name="Storesund J.E."/>
            <person name="Kallscheuer N."/>
            <person name="Luecker S."/>
            <person name="Lage O.M."/>
            <person name="Pohl T."/>
            <person name="Merkel B.J."/>
            <person name="Hornburger P."/>
            <person name="Mueller R.-W."/>
            <person name="Bruemmer F."/>
            <person name="Labrenz M."/>
            <person name="Spormann A.M."/>
            <person name="Op den Camp H."/>
            <person name="Overmann J."/>
            <person name="Amann R."/>
            <person name="Jetten M.S.M."/>
            <person name="Mascher T."/>
            <person name="Medema M.H."/>
            <person name="Devos D.P."/>
            <person name="Kaster A.-K."/>
            <person name="Ovreas L."/>
            <person name="Rohde M."/>
            <person name="Galperin M.Y."/>
            <person name="Jogler C."/>
        </authorList>
    </citation>
    <scope>NUCLEOTIDE SEQUENCE [LARGE SCALE GENOMIC DNA]</scope>
    <source>
        <strain evidence="3 4">Pan216</strain>
    </source>
</reference>
<proteinExistence type="predicted"/>
<feature type="compositionally biased region" description="Basic and acidic residues" evidence="1">
    <location>
        <begin position="7"/>
        <end position="17"/>
    </location>
</feature>
<dbReference type="EMBL" id="CP036279">
    <property type="protein sequence ID" value="QDU64895.1"/>
    <property type="molecule type" value="Genomic_DNA"/>
</dbReference>
<dbReference type="RefSeq" id="WP_145263423.1">
    <property type="nucleotide sequence ID" value="NZ_CP036279.1"/>
</dbReference>
<organism evidence="3 4">
    <name type="scientific">Kolteria novifilia</name>
    <dbReference type="NCBI Taxonomy" id="2527975"/>
    <lineage>
        <taxon>Bacteria</taxon>
        <taxon>Pseudomonadati</taxon>
        <taxon>Planctomycetota</taxon>
        <taxon>Planctomycetia</taxon>
        <taxon>Kolteriales</taxon>
        <taxon>Kolteriaceae</taxon>
        <taxon>Kolteria</taxon>
    </lineage>
</organism>